<dbReference type="EMBL" id="JAJJMB010009816">
    <property type="protein sequence ID" value="KAI3912228.1"/>
    <property type="molecule type" value="Genomic_DNA"/>
</dbReference>
<dbReference type="Proteomes" id="UP001202328">
    <property type="component" value="Unassembled WGS sequence"/>
</dbReference>
<organism evidence="1 2">
    <name type="scientific">Papaver atlanticum</name>
    <dbReference type="NCBI Taxonomy" id="357466"/>
    <lineage>
        <taxon>Eukaryota</taxon>
        <taxon>Viridiplantae</taxon>
        <taxon>Streptophyta</taxon>
        <taxon>Embryophyta</taxon>
        <taxon>Tracheophyta</taxon>
        <taxon>Spermatophyta</taxon>
        <taxon>Magnoliopsida</taxon>
        <taxon>Ranunculales</taxon>
        <taxon>Papaveraceae</taxon>
        <taxon>Papaveroideae</taxon>
        <taxon>Papaver</taxon>
    </lineage>
</organism>
<evidence type="ECO:0000313" key="2">
    <source>
        <dbReference type="Proteomes" id="UP001202328"/>
    </source>
</evidence>
<gene>
    <name evidence="1" type="ORF">MKW98_012039</name>
</gene>
<keyword evidence="2" id="KW-1185">Reference proteome</keyword>
<name>A0AAD4SMM6_9MAGN</name>
<protein>
    <submittedName>
        <fullName evidence="1">Uncharacterized protein</fullName>
    </submittedName>
</protein>
<comment type="caution">
    <text evidence="1">The sequence shown here is derived from an EMBL/GenBank/DDBJ whole genome shotgun (WGS) entry which is preliminary data.</text>
</comment>
<accession>A0AAD4SMM6</accession>
<reference evidence="1" key="1">
    <citation type="submission" date="2022-04" db="EMBL/GenBank/DDBJ databases">
        <title>A functionally conserved STORR gene fusion in Papaver species that diverged 16.8 million years ago.</title>
        <authorList>
            <person name="Catania T."/>
        </authorList>
    </citation>
    <scope>NUCLEOTIDE SEQUENCE</scope>
    <source>
        <strain evidence="1">S-188037</strain>
    </source>
</reference>
<evidence type="ECO:0000313" key="1">
    <source>
        <dbReference type="EMBL" id="KAI3912228.1"/>
    </source>
</evidence>
<sequence length="170" mass="19760">AATKELLSTVKWKDGQPREGIAKCSFESIIKKCDTVYMHMRTPVEVPCIFNPLTTALQLSNRIWQSLDTGDKSIIKQHNFDMSKAHVVVIAEEGKIATGGLREYLIKKRETLEYRRAVLIVPRLSFPWMAEKKKQKRISEKKTFRCLATITREEWNERQQSKHDEILKIS</sequence>
<dbReference type="AlphaFoldDB" id="A0AAD4SMM6"/>
<proteinExistence type="predicted"/>
<feature type="non-terminal residue" evidence="1">
    <location>
        <position position="170"/>
    </location>
</feature>